<dbReference type="KEGG" id="tci:A7K98_01460"/>
<dbReference type="PROSITE" id="PS00571">
    <property type="entry name" value="AMIDASES"/>
    <property type="match status" value="1"/>
</dbReference>
<dbReference type="Pfam" id="PF01425">
    <property type="entry name" value="Amidase"/>
    <property type="match status" value="1"/>
</dbReference>
<dbReference type="SUPFAM" id="SSF75304">
    <property type="entry name" value="Amidase signature (AS) enzymes"/>
    <property type="match status" value="1"/>
</dbReference>
<dbReference type="Proteomes" id="UP000195814">
    <property type="component" value="Chromosome"/>
</dbReference>
<dbReference type="RefSeq" id="WP_087486958.1">
    <property type="nucleotide sequence ID" value="NZ_CP015579.1"/>
</dbReference>
<gene>
    <name evidence="2" type="ORF">A7K98_01460</name>
    <name evidence="3" type="ORF">A7K99_01455</name>
</gene>
<dbReference type="InterPro" id="IPR000120">
    <property type="entry name" value="Amidase"/>
</dbReference>
<dbReference type="OrthoDB" id="9811471at2"/>
<dbReference type="EMBL" id="CP015581">
    <property type="protein sequence ID" value="ARU96613.1"/>
    <property type="molecule type" value="Genomic_DNA"/>
</dbReference>
<dbReference type="InterPro" id="IPR036928">
    <property type="entry name" value="AS_sf"/>
</dbReference>
<keyword evidence="4" id="KW-1185">Reference proteome</keyword>
<dbReference type="InterPro" id="IPR023631">
    <property type="entry name" value="Amidase_dom"/>
</dbReference>
<sequence>MADGYRNGDFSPTEVIEDVLQRTEALDPAINAFITIDADQARRQAVAWSAIPPSPAYPLAGVPVAIKDIIDVQGLPTTCHSAVMAGNIATRDAEVVRRLRAAGAIIIGKLATHEFALGGPSFDLPFPPARNPWNTDHLPGGSSSGSAAAVAAGLVPFAVGTDTAGSIRFPAGACGIPGMKPTFGSVPCDGVFPLAWSLDHVGPLARTARDLDLAMQVMGAKNYRPTPLMLPEATTSQPLRGLRVGYIEHFHQQDLFASAEISEGLNQFAGRLTRLGATVEAVSLPPLQEFLAVNRVIMYSEAWAIHAKWMRERPEQYGKACRRSFMAGAFITNEQYLRARRLQRLLAEQVNATFRQHDVLLAVNMHDTPARIDDEAEVRRTTARQARAVFSLTGHPAISLPAGLSAAGLPLSVQLAAPWHQDSRLIHLARVLETESPWPSPSMTS</sequence>
<reference evidence="4 5" key="1">
    <citation type="submission" date="2016-05" db="EMBL/GenBank/DDBJ databases">
        <title>Complete genome sequence of two 2,5-diketo-D-glunonic acid producing strain Tatumella citrea.</title>
        <authorList>
            <person name="Duan C."/>
            <person name="Yang J."/>
            <person name="Yang S."/>
        </authorList>
    </citation>
    <scope>NUCLEOTIDE SEQUENCE [LARGE SCALE GENOMIC DNA]</scope>
    <source>
        <strain evidence="3 4">ATCC 39140</strain>
        <strain evidence="2 5">DSM 13699</strain>
    </source>
</reference>
<dbReference type="AlphaFoldDB" id="A0A1Y0L4F5"/>
<dbReference type="EMBL" id="CP015579">
    <property type="protein sequence ID" value="ARU92578.1"/>
    <property type="molecule type" value="Genomic_DNA"/>
</dbReference>
<accession>A0A1Y0L4F5</accession>
<evidence type="ECO:0000313" key="2">
    <source>
        <dbReference type="EMBL" id="ARU92578.1"/>
    </source>
</evidence>
<feature type="domain" description="Amidase" evidence="1">
    <location>
        <begin position="14"/>
        <end position="425"/>
    </location>
</feature>
<dbReference type="PANTHER" id="PTHR11895">
    <property type="entry name" value="TRANSAMIDASE"/>
    <property type="match status" value="1"/>
</dbReference>
<dbReference type="Proteomes" id="UP000195729">
    <property type="component" value="Chromosome"/>
</dbReference>
<evidence type="ECO:0000313" key="4">
    <source>
        <dbReference type="Proteomes" id="UP000195729"/>
    </source>
</evidence>
<evidence type="ECO:0000313" key="5">
    <source>
        <dbReference type="Proteomes" id="UP000195814"/>
    </source>
</evidence>
<evidence type="ECO:0000259" key="1">
    <source>
        <dbReference type="Pfam" id="PF01425"/>
    </source>
</evidence>
<dbReference type="PANTHER" id="PTHR11895:SF67">
    <property type="entry name" value="AMIDASE DOMAIN-CONTAINING PROTEIN"/>
    <property type="match status" value="1"/>
</dbReference>
<evidence type="ECO:0000313" key="3">
    <source>
        <dbReference type="EMBL" id="ARU96613.1"/>
    </source>
</evidence>
<protein>
    <recommendedName>
        <fullName evidence="1">Amidase domain-containing protein</fullName>
    </recommendedName>
</protein>
<proteinExistence type="predicted"/>
<name>A0A1Y0L4F5_TATCI</name>
<organism evidence="2 5">
    <name type="scientific">Tatumella citrea</name>
    <name type="common">Pantoea citrea</name>
    <dbReference type="NCBI Taxonomy" id="53336"/>
    <lineage>
        <taxon>Bacteria</taxon>
        <taxon>Pseudomonadati</taxon>
        <taxon>Pseudomonadota</taxon>
        <taxon>Gammaproteobacteria</taxon>
        <taxon>Enterobacterales</taxon>
        <taxon>Erwiniaceae</taxon>
        <taxon>Tatumella</taxon>
    </lineage>
</organism>
<dbReference type="Gene3D" id="3.90.1300.10">
    <property type="entry name" value="Amidase signature (AS) domain"/>
    <property type="match status" value="1"/>
</dbReference>
<dbReference type="InterPro" id="IPR020556">
    <property type="entry name" value="Amidase_CS"/>
</dbReference>
<dbReference type="GO" id="GO:0003824">
    <property type="term" value="F:catalytic activity"/>
    <property type="evidence" value="ECO:0007669"/>
    <property type="project" value="InterPro"/>
</dbReference>